<proteinExistence type="predicted"/>
<dbReference type="Gene3D" id="1.25.40.10">
    <property type="entry name" value="Tetratricopeptide repeat domain"/>
    <property type="match status" value="1"/>
</dbReference>
<evidence type="ECO:0000256" key="1">
    <source>
        <dbReference type="ARBA" id="ARBA00022737"/>
    </source>
</evidence>
<evidence type="ECO:0000313" key="4">
    <source>
        <dbReference type="EMBL" id="MBJ7536139.1"/>
    </source>
</evidence>
<dbReference type="AlphaFoldDB" id="A0A934MUN3"/>
<keyword evidence="5" id="KW-1185">Reference proteome</keyword>
<evidence type="ECO:0000256" key="2">
    <source>
        <dbReference type="ARBA" id="ARBA00022803"/>
    </source>
</evidence>
<dbReference type="RefSeq" id="WP_199466221.1">
    <property type="nucleotide sequence ID" value="NZ_JAEMNX010000001.1"/>
</dbReference>
<sequence>MPASVEWKYVNKPSYLIFLLLAFVLSGCAGQGAKKTLSSGQDSLFEETTVSDNADEALKLAHLLRDNGRLKAAYEVYAKMDEKGQLAGPFLVEYASIASYVIPGSDVISLYQRAEASLGKEITTAQQQAICSGLGRAYLATIQLNKASEKFHCALQISAKSVPALNGLGVIASMNGDAAGAQAMFQQALDIAPSNELVINNLSLSWMTSQDYQKAISLLKTKRNSDNISTRLNLALAYVLYDREDMARELLTHSIARDKAEKILARYVSARSRIQNGSEISAEILSLTNSPFELKDEA</sequence>
<dbReference type="SUPFAM" id="SSF48452">
    <property type="entry name" value="TPR-like"/>
    <property type="match status" value="1"/>
</dbReference>
<evidence type="ECO:0000256" key="3">
    <source>
        <dbReference type="PROSITE-ProRule" id="PRU00339"/>
    </source>
</evidence>
<evidence type="ECO:0008006" key="6">
    <source>
        <dbReference type="Google" id="ProtNLM"/>
    </source>
</evidence>
<dbReference type="EMBL" id="JAEMNX010000001">
    <property type="protein sequence ID" value="MBJ7536139.1"/>
    <property type="molecule type" value="Genomic_DNA"/>
</dbReference>
<dbReference type="PANTHER" id="PTHR44186">
    <property type="match status" value="1"/>
</dbReference>
<reference evidence="4" key="1">
    <citation type="submission" date="2020-12" db="EMBL/GenBank/DDBJ databases">
        <title>Marinomonas arctica sp. nov., a psychrotolerant bacterium isolated from the Arctic.</title>
        <authorList>
            <person name="Zhang Y."/>
        </authorList>
    </citation>
    <scope>NUCLEOTIDE SEQUENCE</scope>
    <source>
        <strain evidence="4">C1424</strain>
    </source>
</reference>
<gene>
    <name evidence="4" type="ORF">I8J31_00450</name>
</gene>
<feature type="repeat" description="TPR" evidence="3">
    <location>
        <begin position="162"/>
        <end position="195"/>
    </location>
</feature>
<dbReference type="InterPro" id="IPR011990">
    <property type="entry name" value="TPR-like_helical_dom_sf"/>
</dbReference>
<dbReference type="InterPro" id="IPR019734">
    <property type="entry name" value="TPR_rpt"/>
</dbReference>
<protein>
    <recommendedName>
        <fullName evidence="6">Tetratricopeptide repeat protein</fullName>
    </recommendedName>
</protein>
<dbReference type="Proteomes" id="UP000628710">
    <property type="component" value="Unassembled WGS sequence"/>
</dbReference>
<accession>A0A934MUN3</accession>
<comment type="caution">
    <text evidence="4">The sequence shown here is derived from an EMBL/GenBank/DDBJ whole genome shotgun (WGS) entry which is preliminary data.</text>
</comment>
<keyword evidence="2 3" id="KW-0802">TPR repeat</keyword>
<evidence type="ECO:0000313" key="5">
    <source>
        <dbReference type="Proteomes" id="UP000628710"/>
    </source>
</evidence>
<dbReference type="PROSITE" id="PS50005">
    <property type="entry name" value="TPR"/>
    <property type="match status" value="1"/>
</dbReference>
<keyword evidence="1" id="KW-0677">Repeat</keyword>
<dbReference type="SMART" id="SM00028">
    <property type="entry name" value="TPR"/>
    <property type="match status" value="3"/>
</dbReference>
<dbReference type="PANTHER" id="PTHR44186:SF1">
    <property type="entry name" value="BARDET-BIEDL SYNDROME 4 PROTEIN"/>
    <property type="match status" value="1"/>
</dbReference>
<organism evidence="4 5">
    <name type="scientific">Marinomonas transparens</name>
    <dbReference type="NCBI Taxonomy" id="2795388"/>
    <lineage>
        <taxon>Bacteria</taxon>
        <taxon>Pseudomonadati</taxon>
        <taxon>Pseudomonadota</taxon>
        <taxon>Gammaproteobacteria</taxon>
        <taxon>Oceanospirillales</taxon>
        <taxon>Oceanospirillaceae</taxon>
        <taxon>Marinomonas</taxon>
    </lineage>
</organism>
<name>A0A934MUN3_9GAMM</name>